<evidence type="ECO:0000313" key="1">
    <source>
        <dbReference type="EMBL" id="PWW00726.1"/>
    </source>
</evidence>
<evidence type="ECO:0000313" key="2">
    <source>
        <dbReference type="Proteomes" id="UP000246635"/>
    </source>
</evidence>
<dbReference type="Proteomes" id="UP000246635">
    <property type="component" value="Unassembled WGS sequence"/>
</dbReference>
<dbReference type="AlphaFoldDB" id="A0A2V2YS88"/>
<comment type="caution">
    <text evidence="1">The sequence shown here is derived from an EMBL/GenBank/DDBJ whole genome shotgun (WGS) entry which is preliminary data.</text>
</comment>
<dbReference type="OrthoDB" id="2679154at2"/>
<dbReference type="RefSeq" id="WP_110044945.1">
    <property type="nucleotide sequence ID" value="NZ_CP054612.1"/>
</dbReference>
<gene>
    <name evidence="1" type="ORF">DFQ01_11279</name>
</gene>
<proteinExistence type="predicted"/>
<accession>A0A2V2YS88</accession>
<dbReference type="EMBL" id="QGTQ01000012">
    <property type="protein sequence ID" value="PWW00726.1"/>
    <property type="molecule type" value="Genomic_DNA"/>
</dbReference>
<organism evidence="1 2">
    <name type="scientific">Paenibacillus cellulosilyticus</name>
    <dbReference type="NCBI Taxonomy" id="375489"/>
    <lineage>
        <taxon>Bacteria</taxon>
        <taxon>Bacillati</taxon>
        <taxon>Bacillota</taxon>
        <taxon>Bacilli</taxon>
        <taxon>Bacillales</taxon>
        <taxon>Paenibacillaceae</taxon>
        <taxon>Paenibacillus</taxon>
    </lineage>
</organism>
<reference evidence="1 2" key="1">
    <citation type="submission" date="2018-05" db="EMBL/GenBank/DDBJ databases">
        <title>Genomic Encyclopedia of Type Strains, Phase III (KMG-III): the genomes of soil and plant-associated and newly described type strains.</title>
        <authorList>
            <person name="Whitman W."/>
        </authorList>
    </citation>
    <scope>NUCLEOTIDE SEQUENCE [LARGE SCALE GENOMIC DNA]</scope>
    <source>
        <strain evidence="1 2">CECT 5696</strain>
    </source>
</reference>
<name>A0A2V2YS88_9BACL</name>
<keyword evidence="2" id="KW-1185">Reference proteome</keyword>
<protein>
    <submittedName>
        <fullName evidence="1">Uncharacterized protein</fullName>
    </submittedName>
</protein>
<sequence>MKRCENYRYVEKNRPFRDLTFKFYSDGKLTIIDNESGASIAPKELRGDSFDFYVRRRIDFIKNDLTAKRLKYA</sequence>